<dbReference type="GO" id="GO:0006284">
    <property type="term" value="P:base-excision repair"/>
    <property type="evidence" value="ECO:0007669"/>
    <property type="project" value="InterPro"/>
</dbReference>
<comment type="caution">
    <text evidence="11">The sequence shown here is derived from an EMBL/GenBank/DDBJ whole genome shotgun (WGS) entry which is preliminary data.</text>
</comment>
<keyword evidence="1" id="KW-0004">4Fe-4S</keyword>
<proteinExistence type="inferred from homology"/>
<dbReference type="InterPro" id="IPR036895">
    <property type="entry name" value="Uracil-DNA_glycosylase-like_sf"/>
</dbReference>
<dbReference type="PANTHER" id="PTHR33693">
    <property type="entry name" value="TYPE-5 URACIL-DNA GLYCOSYLASE"/>
    <property type="match status" value="1"/>
</dbReference>
<evidence type="ECO:0000256" key="9">
    <source>
        <dbReference type="ARBA" id="ARBA00023887"/>
    </source>
</evidence>
<dbReference type="EMBL" id="VTOU01000003">
    <property type="protein sequence ID" value="TZG26090.1"/>
    <property type="molecule type" value="Genomic_DNA"/>
</dbReference>
<feature type="domain" description="Uracil-DNA glycosylase-like" evidence="10">
    <location>
        <begin position="41"/>
        <end position="208"/>
    </location>
</feature>
<organism evidence="11 12">
    <name type="scientific">Sphingomonas montanisoli</name>
    <dbReference type="NCBI Taxonomy" id="2606412"/>
    <lineage>
        <taxon>Bacteria</taxon>
        <taxon>Pseudomonadati</taxon>
        <taxon>Pseudomonadota</taxon>
        <taxon>Alphaproteobacteria</taxon>
        <taxon>Sphingomonadales</taxon>
        <taxon>Sphingomonadaceae</taxon>
        <taxon>Sphingomonas</taxon>
    </lineage>
</organism>
<evidence type="ECO:0000256" key="8">
    <source>
        <dbReference type="ARBA" id="ARBA00023779"/>
    </source>
</evidence>
<evidence type="ECO:0000256" key="5">
    <source>
        <dbReference type="ARBA" id="ARBA00023004"/>
    </source>
</evidence>
<keyword evidence="4" id="KW-0378">Hydrolase</keyword>
<dbReference type="SMART" id="SM00986">
    <property type="entry name" value="UDG"/>
    <property type="match status" value="1"/>
</dbReference>
<evidence type="ECO:0000256" key="1">
    <source>
        <dbReference type="ARBA" id="ARBA00022485"/>
    </source>
</evidence>
<dbReference type="SMART" id="SM00987">
    <property type="entry name" value="UreE_C"/>
    <property type="match status" value="1"/>
</dbReference>
<evidence type="ECO:0000256" key="4">
    <source>
        <dbReference type="ARBA" id="ARBA00022801"/>
    </source>
</evidence>
<comment type="similarity">
    <text evidence="8">Belongs to the uracil-DNA glycosylase (UDG) superfamily. Type 5 (UDGb) family.</text>
</comment>
<evidence type="ECO:0000313" key="11">
    <source>
        <dbReference type="EMBL" id="TZG26090.1"/>
    </source>
</evidence>
<dbReference type="GO" id="GO:0046872">
    <property type="term" value="F:metal ion binding"/>
    <property type="evidence" value="ECO:0007669"/>
    <property type="project" value="UniProtKB-KW"/>
</dbReference>
<dbReference type="GO" id="GO:0033958">
    <property type="term" value="F:DNA-deoxyinosine glycosylase activity"/>
    <property type="evidence" value="ECO:0007669"/>
    <property type="project" value="InterPro"/>
</dbReference>
<name>A0A5D9C4Y4_9SPHN</name>
<evidence type="ECO:0000256" key="6">
    <source>
        <dbReference type="ARBA" id="ARBA00023014"/>
    </source>
</evidence>
<evidence type="ECO:0000259" key="10">
    <source>
        <dbReference type="SMART" id="SM00986"/>
    </source>
</evidence>
<dbReference type="Gene3D" id="3.40.470.10">
    <property type="entry name" value="Uracil-DNA glycosylase-like domain"/>
    <property type="match status" value="1"/>
</dbReference>
<keyword evidence="2" id="KW-0479">Metal-binding</keyword>
<protein>
    <recommendedName>
        <fullName evidence="9">Type-5 uracil-DNA glycosylase</fullName>
    </recommendedName>
</protein>
<dbReference type="RefSeq" id="WP_149522896.1">
    <property type="nucleotide sequence ID" value="NZ_VTOU01000003.1"/>
</dbReference>
<dbReference type="CDD" id="cd10031">
    <property type="entry name" value="UDG-F5_TTUDGB_like"/>
    <property type="match status" value="1"/>
</dbReference>
<gene>
    <name evidence="11" type="ORF">FYJ91_14090</name>
</gene>
<evidence type="ECO:0000256" key="7">
    <source>
        <dbReference type="ARBA" id="ARBA00023204"/>
    </source>
</evidence>
<accession>A0A5D9C4Y4</accession>
<evidence type="ECO:0000313" key="12">
    <source>
        <dbReference type="Proteomes" id="UP000322077"/>
    </source>
</evidence>
<keyword evidence="5" id="KW-0408">Iron</keyword>
<keyword evidence="12" id="KW-1185">Reference proteome</keyword>
<dbReference type="PANTHER" id="PTHR33693:SF3">
    <property type="entry name" value="TYPE-5 URACIL-DNA GLYCOSYLASE"/>
    <property type="match status" value="1"/>
</dbReference>
<keyword evidence="6" id="KW-0411">Iron-sulfur</keyword>
<sequence>MTELFEARAEPGRDCPLCPRLVDLRETLRAQHPDWHNAPVASFGDPQAWLAIVGLAPGMHGANRTGRPFTGDQSGPLFYDTLLKTGLAHGEYGATPDDGVAFDGVIIINAVRCLPPANKPTPEEVRTCRQFLEPALKALPNLEMVVALGQIAHQSAVKALGGKLPKCRFAHGAEHRVPRGTILIDSYHPSRYNQNTGRITAEMFESVFTRAIELHNHSPLRA</sequence>
<dbReference type="Pfam" id="PF03167">
    <property type="entry name" value="UDG"/>
    <property type="match status" value="1"/>
</dbReference>
<evidence type="ECO:0000256" key="2">
    <source>
        <dbReference type="ARBA" id="ARBA00022723"/>
    </source>
</evidence>
<dbReference type="Proteomes" id="UP000322077">
    <property type="component" value="Unassembled WGS sequence"/>
</dbReference>
<keyword evidence="7" id="KW-0234">DNA repair</keyword>
<dbReference type="InterPro" id="IPR044147">
    <property type="entry name" value="UdgB-like"/>
</dbReference>
<dbReference type="InterPro" id="IPR005122">
    <property type="entry name" value="Uracil-DNA_glycosylase-like"/>
</dbReference>
<dbReference type="SUPFAM" id="SSF52141">
    <property type="entry name" value="Uracil-DNA glycosylase-like"/>
    <property type="match status" value="1"/>
</dbReference>
<keyword evidence="3" id="KW-0227">DNA damage</keyword>
<dbReference type="InterPro" id="IPR051536">
    <property type="entry name" value="UDG_Type-4/5"/>
</dbReference>
<reference evidence="11 12" key="1">
    <citation type="submission" date="2019-08" db="EMBL/GenBank/DDBJ databases">
        <authorList>
            <person name="Wang G."/>
            <person name="Xu Z."/>
        </authorList>
    </citation>
    <scope>NUCLEOTIDE SEQUENCE [LARGE SCALE GENOMIC DNA]</scope>
    <source>
        <strain evidence="11 12">ZX</strain>
    </source>
</reference>
<evidence type="ECO:0000256" key="3">
    <source>
        <dbReference type="ARBA" id="ARBA00022763"/>
    </source>
</evidence>
<dbReference type="GO" id="GO:0004844">
    <property type="term" value="F:uracil DNA N-glycosylase activity"/>
    <property type="evidence" value="ECO:0007669"/>
    <property type="project" value="InterPro"/>
</dbReference>
<dbReference type="AlphaFoldDB" id="A0A5D9C4Y4"/>
<dbReference type="GO" id="GO:0051539">
    <property type="term" value="F:4 iron, 4 sulfur cluster binding"/>
    <property type="evidence" value="ECO:0007669"/>
    <property type="project" value="UniProtKB-KW"/>
</dbReference>